<protein>
    <submittedName>
        <fullName evidence="1">Spore germination protein</fullName>
    </submittedName>
</protein>
<dbReference type="Proteomes" id="UP000679749">
    <property type="component" value="Unassembled WGS sequence"/>
</dbReference>
<dbReference type="AlphaFoldDB" id="A0A942U1I3"/>
<evidence type="ECO:0000313" key="2">
    <source>
        <dbReference type="Proteomes" id="UP000679749"/>
    </source>
</evidence>
<proteinExistence type="predicted"/>
<comment type="caution">
    <text evidence="1">The sequence shown here is derived from an EMBL/GenBank/DDBJ whole genome shotgun (WGS) entry which is preliminary data.</text>
</comment>
<name>A0A942U1I3_9BACI</name>
<gene>
    <name evidence="1" type="ORF">KHA99_01695</name>
</gene>
<accession>A0A942U1I3</accession>
<organism evidence="1 2">
    <name type="scientific">Neobacillus rhizophilus</name>
    <dbReference type="NCBI Taxonomy" id="2833579"/>
    <lineage>
        <taxon>Bacteria</taxon>
        <taxon>Bacillati</taxon>
        <taxon>Bacillota</taxon>
        <taxon>Bacilli</taxon>
        <taxon>Bacillales</taxon>
        <taxon>Bacillaceae</taxon>
        <taxon>Neobacillus</taxon>
    </lineage>
</organism>
<reference evidence="1" key="1">
    <citation type="submission" date="2021-05" db="EMBL/GenBank/DDBJ databases">
        <title>Novel Bacillus species.</title>
        <authorList>
            <person name="Liu G."/>
        </authorList>
    </citation>
    <scope>NUCLEOTIDE SEQUENCE</scope>
    <source>
        <strain evidence="1">FJAT-49825</strain>
    </source>
</reference>
<sequence>MGIFKDGISIGTVSGGIVNFGGAVIISPISITNTVSGSRSGNTDPGGSGNSAITAASNLLQSIAGNQGLLGSGNTR</sequence>
<evidence type="ECO:0000313" key="1">
    <source>
        <dbReference type="EMBL" id="MBS4211163.1"/>
    </source>
</evidence>
<dbReference type="RefSeq" id="WP_213115700.1">
    <property type="nucleotide sequence ID" value="NZ_JAGYPF010000001.1"/>
</dbReference>
<keyword evidence="2" id="KW-1185">Reference proteome</keyword>
<dbReference type="EMBL" id="JAGYPF010000001">
    <property type="protein sequence ID" value="MBS4211163.1"/>
    <property type="molecule type" value="Genomic_DNA"/>
</dbReference>